<dbReference type="InterPro" id="IPR002104">
    <property type="entry name" value="Integrase_catalytic"/>
</dbReference>
<dbReference type="RefSeq" id="WP_109279611.1">
    <property type="nucleotide sequence ID" value="NZ_JBFAUK010000067.1"/>
</dbReference>
<feature type="domain" description="Tyr recombinase" evidence="4">
    <location>
        <begin position="165"/>
        <end position="366"/>
    </location>
</feature>
<evidence type="ECO:0000313" key="5">
    <source>
        <dbReference type="EMBL" id="MEV5511310.1"/>
    </source>
</evidence>
<dbReference type="Gene3D" id="1.10.443.10">
    <property type="entry name" value="Intergrase catalytic core"/>
    <property type="match status" value="1"/>
</dbReference>
<proteinExistence type="predicted"/>
<evidence type="ECO:0000256" key="1">
    <source>
        <dbReference type="ARBA" id="ARBA00023125"/>
    </source>
</evidence>
<name>A0ABV3K834_STRON</name>
<dbReference type="InterPro" id="IPR011010">
    <property type="entry name" value="DNA_brk_join_enz"/>
</dbReference>
<dbReference type="SUPFAM" id="SSF56349">
    <property type="entry name" value="DNA breaking-rejoining enzymes"/>
    <property type="match status" value="1"/>
</dbReference>
<comment type="caution">
    <text evidence="5">The sequence shown here is derived from an EMBL/GenBank/DDBJ whole genome shotgun (WGS) entry which is preliminary data.</text>
</comment>
<organism evidence="5 6">
    <name type="scientific">Streptomyces orinoci</name>
    <name type="common">Streptoverticillium orinoci</name>
    <dbReference type="NCBI Taxonomy" id="67339"/>
    <lineage>
        <taxon>Bacteria</taxon>
        <taxon>Bacillati</taxon>
        <taxon>Actinomycetota</taxon>
        <taxon>Actinomycetes</taxon>
        <taxon>Kitasatosporales</taxon>
        <taxon>Streptomycetaceae</taxon>
        <taxon>Streptomyces</taxon>
    </lineage>
</organism>
<keyword evidence="2" id="KW-0233">DNA recombination</keyword>
<dbReference type="InterPro" id="IPR013762">
    <property type="entry name" value="Integrase-like_cat_sf"/>
</dbReference>
<protein>
    <submittedName>
        <fullName evidence="5">Tyrosine-type recombinase/integrase</fullName>
    </submittedName>
</protein>
<dbReference type="EMBL" id="JBFAUK010000067">
    <property type="protein sequence ID" value="MEV5511310.1"/>
    <property type="molecule type" value="Genomic_DNA"/>
</dbReference>
<dbReference type="InterPro" id="IPR050090">
    <property type="entry name" value="Tyrosine_recombinase_XerCD"/>
</dbReference>
<evidence type="ECO:0000256" key="2">
    <source>
        <dbReference type="ARBA" id="ARBA00023172"/>
    </source>
</evidence>
<dbReference type="Gene3D" id="1.10.150.130">
    <property type="match status" value="1"/>
</dbReference>
<accession>A0ABV3K834</accession>
<evidence type="ECO:0000259" key="4">
    <source>
        <dbReference type="PROSITE" id="PS51898"/>
    </source>
</evidence>
<keyword evidence="1" id="KW-0238">DNA-binding</keyword>
<sequence>MPSGIRYWTVIDDDLAVVGEADRFLREVRLARGRAETTTKSYAEALALFLLWCLSTRRDWRTAAREIGLFILWLRWTPGRGGQHRVVVPGPGAKPVRGERRINKVLTAIRMFLSHAVVNREAPAWVLDQLYEIGDDSDLPEDARGESGGMRIRLRARHRVQEPETDVDRATDEEIVAMFLACRSARDRLIVLLLSRVGLRRGQAAGLRRTDVHLLMDSRSLGCQVEGTHLHVVRRQNENDAWSKAKQSHALPVDFLVVQAFNQYVLERHEILGTGGSDFVLVNLFREPLGSPVTPDAIGELIGSLAKRAGLDRPIAPHMLRHGMASNVADAGGSLDEVQALLTQKHPESARPYLHPSASRLREAVDRVPSPRVLLHEEDAK</sequence>
<dbReference type="Pfam" id="PF00589">
    <property type="entry name" value="Phage_integrase"/>
    <property type="match status" value="1"/>
</dbReference>
<dbReference type="Proteomes" id="UP001552594">
    <property type="component" value="Unassembled WGS sequence"/>
</dbReference>
<gene>
    <name evidence="5" type="ORF">AB0L16_33690</name>
</gene>
<evidence type="ECO:0000313" key="6">
    <source>
        <dbReference type="Proteomes" id="UP001552594"/>
    </source>
</evidence>
<feature type="region of interest" description="Disordered" evidence="3">
    <location>
        <begin position="346"/>
        <end position="381"/>
    </location>
</feature>
<keyword evidence="6" id="KW-1185">Reference proteome</keyword>
<evidence type="ECO:0000256" key="3">
    <source>
        <dbReference type="SAM" id="MobiDB-lite"/>
    </source>
</evidence>
<dbReference type="PANTHER" id="PTHR30349">
    <property type="entry name" value="PHAGE INTEGRASE-RELATED"/>
    <property type="match status" value="1"/>
</dbReference>
<reference evidence="5 6" key="1">
    <citation type="submission" date="2024-06" db="EMBL/GenBank/DDBJ databases">
        <title>The Natural Products Discovery Center: Release of the First 8490 Sequenced Strains for Exploring Actinobacteria Biosynthetic Diversity.</title>
        <authorList>
            <person name="Kalkreuter E."/>
            <person name="Kautsar S.A."/>
            <person name="Yang D."/>
            <person name="Bader C.D."/>
            <person name="Teijaro C.N."/>
            <person name="Fluegel L."/>
            <person name="Davis C.M."/>
            <person name="Simpson J.R."/>
            <person name="Lauterbach L."/>
            <person name="Steele A.D."/>
            <person name="Gui C."/>
            <person name="Meng S."/>
            <person name="Li G."/>
            <person name="Viehrig K."/>
            <person name="Ye F."/>
            <person name="Su P."/>
            <person name="Kiefer A.F."/>
            <person name="Nichols A."/>
            <person name="Cepeda A.J."/>
            <person name="Yan W."/>
            <person name="Fan B."/>
            <person name="Jiang Y."/>
            <person name="Adhikari A."/>
            <person name="Zheng C.-J."/>
            <person name="Schuster L."/>
            <person name="Cowan T.M."/>
            <person name="Smanski M.J."/>
            <person name="Chevrette M.G."/>
            <person name="De Carvalho L.P.S."/>
            <person name="Shen B."/>
        </authorList>
    </citation>
    <scope>NUCLEOTIDE SEQUENCE [LARGE SCALE GENOMIC DNA]</scope>
    <source>
        <strain evidence="5 6">NPDC052347</strain>
    </source>
</reference>
<dbReference type="PROSITE" id="PS51898">
    <property type="entry name" value="TYR_RECOMBINASE"/>
    <property type="match status" value="1"/>
</dbReference>
<dbReference type="InterPro" id="IPR010998">
    <property type="entry name" value="Integrase_recombinase_N"/>
</dbReference>